<keyword evidence="2" id="KW-0521">NADP</keyword>
<accession>A0A5M9JQB8</accession>
<gene>
    <name evidence="5" type="ORF">EYC84_001677</name>
</gene>
<reference evidence="5 6" key="1">
    <citation type="submission" date="2019-06" db="EMBL/GenBank/DDBJ databases">
        <title>Genome Sequence of the Brown Rot Fungal Pathogen Monilinia fructicola.</title>
        <authorList>
            <person name="De Miccolis Angelini R.M."/>
            <person name="Landi L."/>
            <person name="Abate D."/>
            <person name="Pollastro S."/>
            <person name="Romanazzi G."/>
            <person name="Faretra F."/>
        </authorList>
    </citation>
    <scope>NUCLEOTIDE SEQUENCE [LARGE SCALE GENOMIC DNA]</scope>
    <source>
        <strain evidence="5 6">Mfrc123</strain>
    </source>
</reference>
<dbReference type="PANTHER" id="PTHR43618:SF2">
    <property type="entry name" value="CHAIN DEHYDROGENASE, PUTATIVE (AFU_ORTHOLOGUE AFUA_6G06930)-RELATED"/>
    <property type="match status" value="1"/>
</dbReference>
<dbReference type="SUPFAM" id="SSF51735">
    <property type="entry name" value="NAD(P)-binding Rossmann-fold domains"/>
    <property type="match status" value="1"/>
</dbReference>
<sequence>MSGYIYSSLLSLPSLLLQTFLVTIYPSIHPSIKTLQCEIEANRIAPRIDKARIAKMPYKLTNRNVLVTGGTRGLGEAICFKFAAEGCNIAINYVLSEHKAKELKDRFEREFGVRVICLRADVSQESDCISVVKETIKGLGGLDIIISNAGYTRFSNFSDISAPTAEDWQKSYATNVVAQSILMREALSTFQANQEGGVFIMTSSIAGVITGGSSVPYSVTKAAQLHLMKCLAATQGPKVRVNAVLPGLLLTEWGRLYSEEDQERLRDKAYLKQVTDIGDCAQVFVDIAKNSCMTGQKIQVDSGLAQNV</sequence>
<dbReference type="InterPro" id="IPR036291">
    <property type="entry name" value="NAD(P)-bd_dom_sf"/>
</dbReference>
<dbReference type="GO" id="GO:0016491">
    <property type="term" value="F:oxidoreductase activity"/>
    <property type="evidence" value="ECO:0007669"/>
    <property type="project" value="UniProtKB-KW"/>
</dbReference>
<name>A0A5M9JQB8_MONFR</name>
<feature type="signal peptide" evidence="4">
    <location>
        <begin position="1"/>
        <end position="18"/>
    </location>
</feature>
<dbReference type="InterPro" id="IPR052178">
    <property type="entry name" value="Sec_Metab_Biosynth_SDR"/>
</dbReference>
<feature type="chain" id="PRO_5024312078" description="Ketoreductase (KR) domain-containing protein" evidence="4">
    <location>
        <begin position="19"/>
        <end position="308"/>
    </location>
</feature>
<evidence type="ECO:0000256" key="3">
    <source>
        <dbReference type="ARBA" id="ARBA00023002"/>
    </source>
</evidence>
<comment type="caution">
    <text evidence="5">The sequence shown here is derived from an EMBL/GenBank/DDBJ whole genome shotgun (WGS) entry which is preliminary data.</text>
</comment>
<dbReference type="Proteomes" id="UP000322873">
    <property type="component" value="Unassembled WGS sequence"/>
</dbReference>
<dbReference type="InterPro" id="IPR002347">
    <property type="entry name" value="SDR_fam"/>
</dbReference>
<evidence type="ECO:0000256" key="2">
    <source>
        <dbReference type="ARBA" id="ARBA00022857"/>
    </source>
</evidence>
<protein>
    <recommendedName>
        <fullName evidence="7">Ketoreductase (KR) domain-containing protein</fullName>
    </recommendedName>
</protein>
<organism evidence="5 6">
    <name type="scientific">Monilinia fructicola</name>
    <name type="common">Brown rot fungus</name>
    <name type="synonym">Ciboria fructicola</name>
    <dbReference type="NCBI Taxonomy" id="38448"/>
    <lineage>
        <taxon>Eukaryota</taxon>
        <taxon>Fungi</taxon>
        <taxon>Dikarya</taxon>
        <taxon>Ascomycota</taxon>
        <taxon>Pezizomycotina</taxon>
        <taxon>Leotiomycetes</taxon>
        <taxon>Helotiales</taxon>
        <taxon>Sclerotiniaceae</taxon>
        <taxon>Monilinia</taxon>
    </lineage>
</organism>
<keyword evidence="3" id="KW-0560">Oxidoreductase</keyword>
<proteinExistence type="inferred from homology"/>
<dbReference type="PANTHER" id="PTHR43618">
    <property type="entry name" value="7-ALPHA-HYDROXYSTEROID DEHYDROGENASE"/>
    <property type="match status" value="1"/>
</dbReference>
<evidence type="ECO:0008006" key="7">
    <source>
        <dbReference type="Google" id="ProtNLM"/>
    </source>
</evidence>
<dbReference type="AlphaFoldDB" id="A0A5M9JQB8"/>
<dbReference type="CDD" id="cd05233">
    <property type="entry name" value="SDR_c"/>
    <property type="match status" value="1"/>
</dbReference>
<keyword evidence="4" id="KW-0732">Signal</keyword>
<dbReference type="EMBL" id="VICG01000005">
    <property type="protein sequence ID" value="KAA8571694.1"/>
    <property type="molecule type" value="Genomic_DNA"/>
</dbReference>
<dbReference type="Pfam" id="PF00106">
    <property type="entry name" value="adh_short"/>
    <property type="match status" value="1"/>
</dbReference>
<evidence type="ECO:0000313" key="5">
    <source>
        <dbReference type="EMBL" id="KAA8571694.1"/>
    </source>
</evidence>
<keyword evidence="6" id="KW-1185">Reference proteome</keyword>
<dbReference type="VEuPathDB" id="FungiDB:MFRU_016g01590"/>
<dbReference type="Gene3D" id="3.40.50.720">
    <property type="entry name" value="NAD(P)-binding Rossmann-like Domain"/>
    <property type="match status" value="1"/>
</dbReference>
<evidence type="ECO:0000313" key="6">
    <source>
        <dbReference type="Proteomes" id="UP000322873"/>
    </source>
</evidence>
<comment type="similarity">
    <text evidence="1">Belongs to the short-chain dehydrogenases/reductases (SDR) family.</text>
</comment>
<evidence type="ECO:0000256" key="1">
    <source>
        <dbReference type="ARBA" id="ARBA00006484"/>
    </source>
</evidence>
<dbReference type="PRINTS" id="PR00081">
    <property type="entry name" value="GDHRDH"/>
</dbReference>
<evidence type="ECO:0000256" key="4">
    <source>
        <dbReference type="SAM" id="SignalP"/>
    </source>
</evidence>